<dbReference type="AlphaFoldDB" id="A0A0R3U2D1"/>
<evidence type="ECO:0000313" key="2">
    <source>
        <dbReference type="EMBL" id="VDD74605.1"/>
    </source>
</evidence>
<sequence length="451" mass="50202">MMKHHKGGFRDRIRRWHIRGRPIHCHVASNSTVVTVDFSFLLPSRSRPTGGGEPINAHHRPFLLFVVVRPFSPHSRPLLSPPLDHPPTHHLGSANAHERPPTSMRPCALRLQLPLRTGRASVASLSPVRPLLPTRAQPRDHTLPQPVEFIDESTERACVVQWVIDISIVSWPPYRFIQLLRRLGIHFLRFMSERVRPRYGSQVPLRSQISTAVSPQHTWMHLPRFEIGQVSVTQARPTALPSKSPLAPWLRRLSGWAGTPSAVSIISVTHLNLAPPPRLLYGFSAIQKRGVEQLGLSIELCGRASSGPSRITRHFKSTLSRPTCSGVILTKSDATFQFAACVERKAEGFRLLVARTRRTGTVCVPRYTQRVQQQRPSWVAVFTRCLPFEVVTVIHPHASLLTTCHFSVRRAVCLPNPPPPTLLLPGIISSPLPSSLPPPTPTASSPAFGID</sequence>
<evidence type="ECO:0000256" key="1">
    <source>
        <dbReference type="SAM" id="MobiDB-lite"/>
    </source>
</evidence>
<accession>A0A0R3U2D1</accession>
<name>A0A0R3U2D1_MESCO</name>
<reference evidence="4" key="1">
    <citation type="submission" date="2017-02" db="UniProtKB">
        <authorList>
            <consortium name="WormBaseParasite"/>
        </authorList>
    </citation>
    <scope>IDENTIFICATION</scope>
</reference>
<protein>
    <submittedName>
        <fullName evidence="2 4">Uncharacterized protein</fullName>
    </submittedName>
</protein>
<keyword evidence="3" id="KW-1185">Reference proteome</keyword>
<evidence type="ECO:0000313" key="3">
    <source>
        <dbReference type="Proteomes" id="UP000267029"/>
    </source>
</evidence>
<dbReference type="WBParaSite" id="MCOS_0000060701-mRNA-1">
    <property type="protein sequence ID" value="MCOS_0000060701-mRNA-1"/>
    <property type="gene ID" value="MCOS_0000060701"/>
</dbReference>
<feature type="region of interest" description="Disordered" evidence="1">
    <location>
        <begin position="78"/>
        <end position="103"/>
    </location>
</feature>
<gene>
    <name evidence="2" type="ORF">MCOS_LOCUS608</name>
</gene>
<evidence type="ECO:0000313" key="4">
    <source>
        <dbReference type="WBParaSite" id="MCOS_0000060701-mRNA-1"/>
    </source>
</evidence>
<organism evidence="4">
    <name type="scientific">Mesocestoides corti</name>
    <name type="common">Flatworm</name>
    <dbReference type="NCBI Taxonomy" id="53468"/>
    <lineage>
        <taxon>Eukaryota</taxon>
        <taxon>Metazoa</taxon>
        <taxon>Spiralia</taxon>
        <taxon>Lophotrochozoa</taxon>
        <taxon>Platyhelminthes</taxon>
        <taxon>Cestoda</taxon>
        <taxon>Eucestoda</taxon>
        <taxon>Cyclophyllidea</taxon>
        <taxon>Mesocestoididae</taxon>
        <taxon>Mesocestoides</taxon>
    </lineage>
</organism>
<reference evidence="2 3" key="2">
    <citation type="submission" date="2018-10" db="EMBL/GenBank/DDBJ databases">
        <authorList>
            <consortium name="Pathogen Informatics"/>
        </authorList>
    </citation>
    <scope>NUCLEOTIDE SEQUENCE [LARGE SCALE GENOMIC DNA]</scope>
</reference>
<proteinExistence type="predicted"/>
<dbReference type="Proteomes" id="UP000267029">
    <property type="component" value="Unassembled WGS sequence"/>
</dbReference>
<dbReference type="EMBL" id="UXSR01000055">
    <property type="protein sequence ID" value="VDD74605.1"/>
    <property type="molecule type" value="Genomic_DNA"/>
</dbReference>